<dbReference type="STRING" id="1220924.W2RZN6"/>
<evidence type="ECO:0000256" key="1">
    <source>
        <dbReference type="ARBA" id="ARBA00023002"/>
    </source>
</evidence>
<dbReference type="OrthoDB" id="2735536at2759"/>
<dbReference type="RefSeq" id="XP_008716319.1">
    <property type="nucleotide sequence ID" value="XM_008718097.1"/>
</dbReference>
<dbReference type="PANTHER" id="PTHR10366">
    <property type="entry name" value="NAD DEPENDENT EPIMERASE/DEHYDRATASE"/>
    <property type="match status" value="1"/>
</dbReference>
<dbReference type="GO" id="GO:0016616">
    <property type="term" value="F:oxidoreductase activity, acting on the CH-OH group of donors, NAD or NADP as acceptor"/>
    <property type="evidence" value="ECO:0007669"/>
    <property type="project" value="TreeGrafter"/>
</dbReference>
<dbReference type="Gene3D" id="3.40.50.720">
    <property type="entry name" value="NAD(P)-binding Rossmann-like Domain"/>
    <property type="match status" value="1"/>
</dbReference>
<dbReference type="InParanoid" id="W2RZN6"/>
<evidence type="ECO:0000313" key="5">
    <source>
        <dbReference type="Proteomes" id="UP000030752"/>
    </source>
</evidence>
<dbReference type="InterPro" id="IPR001509">
    <property type="entry name" value="Epimerase_deHydtase"/>
</dbReference>
<dbReference type="CDD" id="cd05227">
    <property type="entry name" value="AR_SDR_e"/>
    <property type="match status" value="1"/>
</dbReference>
<evidence type="ECO:0000256" key="2">
    <source>
        <dbReference type="ARBA" id="ARBA00023445"/>
    </source>
</evidence>
<comment type="similarity">
    <text evidence="2">Belongs to the NAD(P)-dependent epimerase/dehydratase family. Dihydroflavonol-4-reductase subfamily.</text>
</comment>
<evidence type="ECO:0000259" key="3">
    <source>
        <dbReference type="Pfam" id="PF01370"/>
    </source>
</evidence>
<accession>W2RZN6</accession>
<dbReference type="SUPFAM" id="SSF51735">
    <property type="entry name" value="NAD(P)-binding Rossmann-fold domains"/>
    <property type="match status" value="1"/>
</dbReference>
<protein>
    <recommendedName>
        <fullName evidence="3">NAD-dependent epimerase/dehydratase domain-containing protein</fullName>
    </recommendedName>
</protein>
<keyword evidence="1" id="KW-0560">Oxidoreductase</keyword>
<sequence>MAADSIKARLGKLREKLSGGSNKNASNTVLIDGATSFVGTPIIMEFLEHGYKVRAQVRSESSADKVRQTFPGVDETQLEFVIVKDIEAPGAYAEAVKGVEGVIHLAAPFLLQVEDNERDLLRPSLQGTLQVLESVHKYGPNVKRVVITSSFSSIIDIPKGNRPGYTYSEKDWNPVTWEEAVAGSGPVAYSASKVFAEKAAWDYIEKHKPHFTLAAVCPPMIYGPAYQNVDIKHLNTSLGDIYRFMDGSTKEPGLTMFPAFADVRNVAQAHLKAYEHPESGRYFITSGTFLYNDVCQILRDFLPDRKDRITDPDATPRVETFKVDNSKAKRELGIEFISKEKTFQDTARSLIEIEKRSGVA</sequence>
<evidence type="ECO:0000313" key="4">
    <source>
        <dbReference type="EMBL" id="ETN41810.1"/>
    </source>
</evidence>
<dbReference type="InterPro" id="IPR050425">
    <property type="entry name" value="NAD(P)_dehydrat-like"/>
</dbReference>
<dbReference type="AlphaFoldDB" id="W2RZN6"/>
<proteinExistence type="inferred from homology"/>
<dbReference type="Proteomes" id="UP000030752">
    <property type="component" value="Unassembled WGS sequence"/>
</dbReference>
<gene>
    <name evidence="4" type="ORF">HMPREF1541_03747</name>
</gene>
<organism evidence="4 5">
    <name type="scientific">Cyphellophora europaea (strain CBS 101466)</name>
    <name type="common">Phialophora europaea</name>
    <dbReference type="NCBI Taxonomy" id="1220924"/>
    <lineage>
        <taxon>Eukaryota</taxon>
        <taxon>Fungi</taxon>
        <taxon>Dikarya</taxon>
        <taxon>Ascomycota</taxon>
        <taxon>Pezizomycotina</taxon>
        <taxon>Eurotiomycetes</taxon>
        <taxon>Chaetothyriomycetidae</taxon>
        <taxon>Chaetothyriales</taxon>
        <taxon>Cyphellophoraceae</taxon>
        <taxon>Cyphellophora</taxon>
    </lineage>
</organism>
<dbReference type="Pfam" id="PF01370">
    <property type="entry name" value="Epimerase"/>
    <property type="match status" value="1"/>
</dbReference>
<reference evidence="4 5" key="1">
    <citation type="submission" date="2013-03" db="EMBL/GenBank/DDBJ databases">
        <title>The Genome Sequence of Phialophora europaea CBS 101466.</title>
        <authorList>
            <consortium name="The Broad Institute Genomics Platform"/>
            <person name="Cuomo C."/>
            <person name="de Hoog S."/>
            <person name="Gorbushina A."/>
            <person name="Walker B."/>
            <person name="Young S.K."/>
            <person name="Zeng Q."/>
            <person name="Gargeya S."/>
            <person name="Fitzgerald M."/>
            <person name="Haas B."/>
            <person name="Abouelleil A."/>
            <person name="Allen A.W."/>
            <person name="Alvarado L."/>
            <person name="Arachchi H.M."/>
            <person name="Berlin A.M."/>
            <person name="Chapman S.B."/>
            <person name="Gainer-Dewar J."/>
            <person name="Goldberg J."/>
            <person name="Griggs A."/>
            <person name="Gujja S."/>
            <person name="Hansen M."/>
            <person name="Howarth C."/>
            <person name="Imamovic A."/>
            <person name="Ireland A."/>
            <person name="Larimer J."/>
            <person name="McCowan C."/>
            <person name="Murphy C."/>
            <person name="Pearson M."/>
            <person name="Poon T.W."/>
            <person name="Priest M."/>
            <person name="Roberts A."/>
            <person name="Saif S."/>
            <person name="Shea T."/>
            <person name="Sisk P."/>
            <person name="Sykes S."/>
            <person name="Wortman J."/>
            <person name="Nusbaum C."/>
            <person name="Birren B."/>
        </authorList>
    </citation>
    <scope>NUCLEOTIDE SEQUENCE [LARGE SCALE GENOMIC DNA]</scope>
    <source>
        <strain evidence="4 5">CBS 101466</strain>
    </source>
</reference>
<dbReference type="InterPro" id="IPR036291">
    <property type="entry name" value="NAD(P)-bd_dom_sf"/>
</dbReference>
<dbReference type="EMBL" id="KB822719">
    <property type="protein sequence ID" value="ETN41810.1"/>
    <property type="molecule type" value="Genomic_DNA"/>
</dbReference>
<dbReference type="GeneID" id="19971086"/>
<dbReference type="PANTHER" id="PTHR10366:SF564">
    <property type="entry name" value="STEROL-4-ALPHA-CARBOXYLATE 3-DEHYDROGENASE, DECARBOXYLATING"/>
    <property type="match status" value="1"/>
</dbReference>
<dbReference type="VEuPathDB" id="FungiDB:HMPREF1541_03747"/>
<name>W2RZN6_CYPE1</name>
<keyword evidence="5" id="KW-1185">Reference proteome</keyword>
<dbReference type="eggNOG" id="KOG1502">
    <property type="taxonomic scope" value="Eukaryota"/>
</dbReference>
<dbReference type="HOGENOM" id="CLU_007383_9_2_1"/>
<feature type="domain" description="NAD-dependent epimerase/dehydratase" evidence="3">
    <location>
        <begin position="29"/>
        <end position="280"/>
    </location>
</feature>